<dbReference type="PROSITE" id="PS50994">
    <property type="entry name" value="INTEGRASE"/>
    <property type="match status" value="1"/>
</dbReference>
<dbReference type="EMBL" id="BKCJ010000893">
    <property type="protein sequence ID" value="GEU37161.1"/>
    <property type="molecule type" value="Genomic_DNA"/>
</dbReference>
<sequence length="619" mass="69845">MIMSFIKMVESQNDVKVKQIRTYNGTEFINHELESFCDEKGISRNFYFPYTPKKNGVAKRKNKTLIEHHLGKFDAKADDGYFLGYSFVSKAFRVFNTRRLEVEKTYHVTFDENSNVSYYVITHGHSLIELTQENLVPEVIALNDPDIPLTKDNKGPFDLINTERTHEQNVQKEQITNQPTKGPLGKNTKNSDRWSKDKHIELVNIIGDLAEGMRTRSMAAKPTAATTIDMMEAIRIFLTFATYINFKVHQMDVKSAFLNGKLKEKVYIKRPPRFESIEFSYYVCKLDKALYRLKEAPKACSSVKTPMVPLNNLGPDLFGKSVNETPYRGIIGSLMYLTATRPDIYIFVVLCAVYQSNPKELHLTAMKRILKYLKVILTLGLYYPKCSGFNLKGNSDLDYALVIWIENAPKVPAKFLVENCRVLRNNTMAEEQAIVYAPQWNNMTVDNVSFQTNNVVVNSGTVPNPQDLERNVQLASMGLPSTLDEGTRKSQPLIEGPLGDKDSEGNKPPTDMEPIHPNVNDPSGTGELDAQPLVLSTYADVRAFLLSGDKAQESKEAILGIGDEIDEDSQTTVLQHQSSPHQANKPQSFTTSYTKASNSDSSSDDLLKIYDNILLLTER</sequence>
<dbReference type="InterPro" id="IPR012337">
    <property type="entry name" value="RNaseH-like_sf"/>
</dbReference>
<dbReference type="AlphaFoldDB" id="A0A6L2JJE3"/>
<dbReference type="InterPro" id="IPR057670">
    <property type="entry name" value="SH3_retrovirus"/>
</dbReference>
<reference evidence="3" key="1">
    <citation type="journal article" date="2019" name="Sci. Rep.">
        <title>Draft genome of Tanacetum cinerariifolium, the natural source of mosquito coil.</title>
        <authorList>
            <person name="Yamashiro T."/>
            <person name="Shiraishi A."/>
            <person name="Satake H."/>
            <person name="Nakayama K."/>
        </authorList>
    </citation>
    <scope>NUCLEOTIDE SEQUENCE</scope>
</reference>
<dbReference type="GO" id="GO:0015074">
    <property type="term" value="P:DNA integration"/>
    <property type="evidence" value="ECO:0007669"/>
    <property type="project" value="InterPro"/>
</dbReference>
<dbReference type="InterPro" id="IPR013103">
    <property type="entry name" value="RVT_2"/>
</dbReference>
<dbReference type="Gene3D" id="3.30.420.10">
    <property type="entry name" value="Ribonuclease H-like superfamily/Ribonuclease H"/>
    <property type="match status" value="1"/>
</dbReference>
<dbReference type="InterPro" id="IPR001584">
    <property type="entry name" value="Integrase_cat-core"/>
</dbReference>
<feature type="region of interest" description="Disordered" evidence="1">
    <location>
        <begin position="164"/>
        <end position="192"/>
    </location>
</feature>
<organism evidence="3">
    <name type="scientific">Tanacetum cinerariifolium</name>
    <name type="common">Dalmatian daisy</name>
    <name type="synonym">Chrysanthemum cinerariifolium</name>
    <dbReference type="NCBI Taxonomy" id="118510"/>
    <lineage>
        <taxon>Eukaryota</taxon>
        <taxon>Viridiplantae</taxon>
        <taxon>Streptophyta</taxon>
        <taxon>Embryophyta</taxon>
        <taxon>Tracheophyta</taxon>
        <taxon>Spermatophyta</taxon>
        <taxon>Magnoliopsida</taxon>
        <taxon>eudicotyledons</taxon>
        <taxon>Gunneridae</taxon>
        <taxon>Pentapetalae</taxon>
        <taxon>asterids</taxon>
        <taxon>campanulids</taxon>
        <taxon>Asterales</taxon>
        <taxon>Asteraceae</taxon>
        <taxon>Asteroideae</taxon>
        <taxon>Anthemideae</taxon>
        <taxon>Anthemidinae</taxon>
        <taxon>Tanacetum</taxon>
    </lineage>
</organism>
<dbReference type="PANTHER" id="PTHR11439:SF486">
    <property type="entry name" value="RLK (RECEPTOR-LIKE KINASE) PROTEIN, PUTATIVE-RELATED"/>
    <property type="match status" value="1"/>
</dbReference>
<evidence type="ECO:0000259" key="2">
    <source>
        <dbReference type="PROSITE" id="PS50994"/>
    </source>
</evidence>
<dbReference type="GO" id="GO:0003676">
    <property type="term" value="F:nucleic acid binding"/>
    <property type="evidence" value="ECO:0007669"/>
    <property type="project" value="InterPro"/>
</dbReference>
<comment type="caution">
    <text evidence="3">The sequence shown here is derived from an EMBL/GenBank/DDBJ whole genome shotgun (WGS) entry which is preliminary data.</text>
</comment>
<proteinExistence type="predicted"/>
<feature type="region of interest" description="Disordered" evidence="1">
    <location>
        <begin position="569"/>
        <end position="602"/>
    </location>
</feature>
<evidence type="ECO:0000256" key="1">
    <source>
        <dbReference type="SAM" id="MobiDB-lite"/>
    </source>
</evidence>
<gene>
    <name evidence="3" type="ORF">Tci_009139</name>
</gene>
<dbReference type="SUPFAM" id="SSF53098">
    <property type="entry name" value="Ribonuclease H-like"/>
    <property type="match status" value="1"/>
</dbReference>
<feature type="compositionally biased region" description="Polar residues" evidence="1">
    <location>
        <begin position="171"/>
        <end position="180"/>
    </location>
</feature>
<feature type="region of interest" description="Disordered" evidence="1">
    <location>
        <begin position="479"/>
        <end position="513"/>
    </location>
</feature>
<dbReference type="Pfam" id="PF25597">
    <property type="entry name" value="SH3_retrovirus"/>
    <property type="match status" value="1"/>
</dbReference>
<protein>
    <submittedName>
        <fullName evidence="3">Retrovirus-related Pol polyprotein from transposon TNT 1-94</fullName>
    </submittedName>
</protein>
<dbReference type="InterPro" id="IPR036397">
    <property type="entry name" value="RNaseH_sf"/>
</dbReference>
<feature type="compositionally biased region" description="Polar residues" evidence="1">
    <location>
        <begin position="570"/>
        <end position="596"/>
    </location>
</feature>
<evidence type="ECO:0000313" key="3">
    <source>
        <dbReference type="EMBL" id="GEU37161.1"/>
    </source>
</evidence>
<dbReference type="PANTHER" id="PTHR11439">
    <property type="entry name" value="GAG-POL-RELATED RETROTRANSPOSON"/>
    <property type="match status" value="1"/>
</dbReference>
<name>A0A6L2JJE3_TANCI</name>
<dbReference type="Pfam" id="PF07727">
    <property type="entry name" value="RVT_2"/>
    <property type="match status" value="1"/>
</dbReference>
<feature type="domain" description="Integrase catalytic" evidence="2">
    <location>
        <begin position="1"/>
        <end position="117"/>
    </location>
</feature>
<accession>A0A6L2JJE3</accession>